<dbReference type="HAMAP" id="MF_03044">
    <property type="entry name" value="BMT2"/>
    <property type="match status" value="1"/>
</dbReference>
<dbReference type="EC" id="2.1.1.-" evidence="4"/>
<proteinExistence type="inferred from homology"/>
<comment type="similarity">
    <text evidence="4">Belongs to the BMT2 family.</text>
</comment>
<keyword evidence="3 4" id="KW-0949">S-adenosyl-L-methionine</keyword>
<comment type="subcellular location">
    <subcellularLocation>
        <location evidence="4">Nucleus</location>
        <location evidence="4">Nucleolus</location>
    </subcellularLocation>
</comment>
<feature type="region of interest" description="Disordered" evidence="5">
    <location>
        <begin position="1"/>
        <end position="21"/>
    </location>
</feature>
<evidence type="ECO:0000256" key="5">
    <source>
        <dbReference type="SAM" id="MobiDB-lite"/>
    </source>
</evidence>
<dbReference type="InterPro" id="IPR029063">
    <property type="entry name" value="SAM-dependent_MTases_sf"/>
</dbReference>
<accession>A0AAN8A8C7</accession>
<feature type="binding site" evidence="4">
    <location>
        <position position="194"/>
    </location>
    <ligand>
        <name>S-adenosyl-L-methionine</name>
        <dbReference type="ChEBI" id="CHEBI:59789"/>
    </ligand>
</feature>
<dbReference type="Pfam" id="PF11968">
    <property type="entry name" value="Bmt2"/>
    <property type="match status" value="1"/>
</dbReference>
<dbReference type="EMBL" id="JAWIZZ010000046">
    <property type="protein sequence ID" value="KAK5779801.1"/>
    <property type="molecule type" value="Genomic_DNA"/>
</dbReference>
<dbReference type="Proteomes" id="UP001306508">
    <property type="component" value="Unassembled WGS sequence"/>
</dbReference>
<keyword evidence="2 4" id="KW-0808">Transferase</keyword>
<keyword evidence="7" id="KW-1185">Reference proteome</keyword>
<comment type="caution">
    <text evidence="6">The sequence shown here is derived from an EMBL/GenBank/DDBJ whole genome shotgun (WGS) entry which is preliminary data.</text>
</comment>
<dbReference type="SUPFAM" id="SSF53335">
    <property type="entry name" value="S-adenosyl-L-methionine-dependent methyltransferases"/>
    <property type="match status" value="1"/>
</dbReference>
<evidence type="ECO:0000256" key="3">
    <source>
        <dbReference type="ARBA" id="ARBA00022691"/>
    </source>
</evidence>
<evidence type="ECO:0000256" key="2">
    <source>
        <dbReference type="ARBA" id="ARBA00022679"/>
    </source>
</evidence>
<dbReference type="AlphaFoldDB" id="A0AAN8A8C7"/>
<dbReference type="GO" id="GO:0016433">
    <property type="term" value="F:rRNA (adenine) methyltransferase activity"/>
    <property type="evidence" value="ECO:0007669"/>
    <property type="project" value="UniProtKB-UniRule"/>
</dbReference>
<comment type="function">
    <text evidence="4">S-adenosyl-L-methionine-dependent methyltransferase that specifically methylates the N(1) position of an adenine present in helix 65 in 25S rRNA.</text>
</comment>
<keyword evidence="1 4" id="KW-0489">Methyltransferase</keyword>
<dbReference type="PANTHER" id="PTHR21008">
    <property type="entry name" value="S-ADENOSYLMETHIONINE SENSOR UPSTREAM OF MTORC1-RELATED"/>
    <property type="match status" value="1"/>
</dbReference>
<gene>
    <name evidence="4" type="primary">BMT2</name>
    <name evidence="6" type="ORF">RI543_002925</name>
</gene>
<evidence type="ECO:0000313" key="7">
    <source>
        <dbReference type="Proteomes" id="UP001306508"/>
    </source>
</evidence>
<reference evidence="7" key="1">
    <citation type="submission" date="2023-07" db="EMBL/GenBank/DDBJ databases">
        <title>A draft genome of Kazachstania heterogenica Y-27499.</title>
        <authorList>
            <person name="Donic C."/>
            <person name="Kralova J.S."/>
            <person name="Fidel L."/>
            <person name="Ben-Dor S."/>
            <person name="Jung S."/>
        </authorList>
    </citation>
    <scope>NUCLEOTIDE SEQUENCE [LARGE SCALE GENOMIC DNA]</scope>
    <source>
        <strain evidence="7">Y27499</strain>
    </source>
</reference>
<protein>
    <recommendedName>
        <fullName evidence="4">25S rRNA adenine-N(1) methyltransferase</fullName>
        <ecNumber evidence="4">2.1.1.-</ecNumber>
    </recommendedName>
</protein>
<dbReference type="InterPro" id="IPR021867">
    <property type="entry name" value="Bmt2/SAMTOR"/>
</dbReference>
<keyword evidence="4" id="KW-0539">Nucleus</keyword>
<evidence type="ECO:0000313" key="6">
    <source>
        <dbReference type="EMBL" id="KAK5779801.1"/>
    </source>
</evidence>
<dbReference type="GO" id="GO:0005730">
    <property type="term" value="C:nucleolus"/>
    <property type="evidence" value="ECO:0007669"/>
    <property type="project" value="UniProtKB-SubCell"/>
</dbReference>
<evidence type="ECO:0000256" key="4">
    <source>
        <dbReference type="HAMAP-Rule" id="MF_03044"/>
    </source>
</evidence>
<feature type="binding site" evidence="4">
    <location>
        <position position="173"/>
    </location>
    <ligand>
        <name>S-adenosyl-L-methionine</name>
        <dbReference type="ChEBI" id="CHEBI:59789"/>
    </ligand>
</feature>
<organism evidence="6 7">
    <name type="scientific">Arxiozyma heterogenica</name>
    <dbReference type="NCBI Taxonomy" id="278026"/>
    <lineage>
        <taxon>Eukaryota</taxon>
        <taxon>Fungi</taxon>
        <taxon>Dikarya</taxon>
        <taxon>Ascomycota</taxon>
        <taxon>Saccharomycotina</taxon>
        <taxon>Saccharomycetes</taxon>
        <taxon>Saccharomycetales</taxon>
        <taxon>Saccharomycetaceae</taxon>
        <taxon>Arxiozyma</taxon>
    </lineage>
</organism>
<name>A0AAN8A8C7_9SACH</name>
<sequence>MLKRGKKSITGKTIGPHGSQIKRIKPQSTRKIIRRYHFLLQRKQLLLRWLNFQDTSTLERDDNEIMELVTLKSPEFIKGWKIRGDSLKSRDLKIEEQLVKLPQSGKQNDPSQLCFYLGYIMKELKDESGINLYQEASRMGQDANRGGDSSKILIRWIKENEYDLTDSTALEIGSLSRYNVISTCGIFNSVTRIDLNNYNDEDGIIQQDFMERPIPKTDNNRFDLISCSLVLNFVPTPIERGSMCLRFSEFLRRDRPSYLFIVLPLPCINNSRYMTLDYFTEMFASLGYKRIKYHEAKKVCYFLFLFNEDDKSNESFKNYSRKHKLKDGPSMNNFSITLP</sequence>
<evidence type="ECO:0000256" key="1">
    <source>
        <dbReference type="ARBA" id="ARBA00022603"/>
    </source>
</evidence>
<dbReference type="PANTHER" id="PTHR21008:SF1">
    <property type="entry name" value="25S RRNA (ADENINE(2142)-N(1))-METHYLTRANSFERASE"/>
    <property type="match status" value="1"/>
</dbReference>